<keyword evidence="2" id="KW-1185">Reference proteome</keyword>
<proteinExistence type="predicted"/>
<feature type="region of interest" description="Disordered" evidence="1">
    <location>
        <begin position="89"/>
        <end position="117"/>
    </location>
</feature>
<dbReference type="RefSeq" id="XP_028041617.1">
    <property type="nucleotide sequence ID" value="XM_028185816.1"/>
</dbReference>
<evidence type="ECO:0000313" key="2">
    <source>
        <dbReference type="Proteomes" id="UP000504629"/>
    </source>
</evidence>
<accession>A0A6J2KKZ7</accession>
<organism evidence="2 3">
    <name type="scientific">Bombyx mandarina</name>
    <name type="common">Wild silk moth</name>
    <name type="synonym">Wild silkworm</name>
    <dbReference type="NCBI Taxonomy" id="7092"/>
    <lineage>
        <taxon>Eukaryota</taxon>
        <taxon>Metazoa</taxon>
        <taxon>Ecdysozoa</taxon>
        <taxon>Arthropoda</taxon>
        <taxon>Hexapoda</taxon>
        <taxon>Insecta</taxon>
        <taxon>Pterygota</taxon>
        <taxon>Neoptera</taxon>
        <taxon>Endopterygota</taxon>
        <taxon>Lepidoptera</taxon>
        <taxon>Glossata</taxon>
        <taxon>Ditrysia</taxon>
        <taxon>Bombycoidea</taxon>
        <taxon>Bombycidae</taxon>
        <taxon>Bombycinae</taxon>
        <taxon>Bombyx</taxon>
    </lineage>
</organism>
<sequence>MLREDSVRRSMQPPYSGPHRVVSIAENGKTWSIEVKGEQVTVSVDRIKPAFVENSLADLIPAQAPQVSVPQTAQPDATDVPSCPLVPSAPLIATPTHTPQYTTRSGRRVHFSKPFDL</sequence>
<dbReference type="KEGG" id="bman:114251529"/>
<evidence type="ECO:0000313" key="3">
    <source>
        <dbReference type="RefSeq" id="XP_028041617.1"/>
    </source>
</evidence>
<gene>
    <name evidence="3" type="primary">LOC114251529</name>
</gene>
<dbReference type="GeneID" id="114251529"/>
<dbReference type="Proteomes" id="UP000504629">
    <property type="component" value="Unplaced"/>
</dbReference>
<protein>
    <submittedName>
        <fullName evidence="3">Uncharacterized protein LOC114251529</fullName>
    </submittedName>
</protein>
<reference evidence="3" key="1">
    <citation type="submission" date="2025-08" db="UniProtKB">
        <authorList>
            <consortium name="RefSeq"/>
        </authorList>
    </citation>
    <scope>IDENTIFICATION</scope>
    <source>
        <tissue evidence="3">Silk gland</tissue>
    </source>
</reference>
<feature type="compositionally biased region" description="Polar residues" evidence="1">
    <location>
        <begin position="95"/>
        <end position="104"/>
    </location>
</feature>
<dbReference type="OrthoDB" id="422540at2759"/>
<dbReference type="AlphaFoldDB" id="A0A6J2KKZ7"/>
<feature type="region of interest" description="Disordered" evidence="1">
    <location>
        <begin position="1"/>
        <end position="20"/>
    </location>
</feature>
<name>A0A6J2KKZ7_BOMMA</name>
<evidence type="ECO:0000256" key="1">
    <source>
        <dbReference type="SAM" id="MobiDB-lite"/>
    </source>
</evidence>